<keyword evidence="4" id="KW-0677">Repeat</keyword>
<keyword evidence="5" id="KW-0256">Endoplasmic reticulum</keyword>
<dbReference type="InterPro" id="IPR028364">
    <property type="entry name" value="Ribosomal_uL1/biogenesis"/>
</dbReference>
<dbReference type="WBParaSite" id="HNAJ_0001003801-mRNA-1">
    <property type="protein sequence ID" value="HNAJ_0001003801-mRNA-1"/>
    <property type="gene ID" value="HNAJ_0001003801"/>
</dbReference>
<feature type="region of interest" description="Disordered" evidence="8">
    <location>
        <begin position="562"/>
        <end position="584"/>
    </location>
</feature>
<dbReference type="PANTHER" id="PTHR46378">
    <property type="entry name" value="STEROL REGULATORY ELEMENT-BINDING PROTEIN CLEAVAGE-ACTIVATING PROTEIN"/>
    <property type="match status" value="1"/>
</dbReference>
<dbReference type="PROSITE" id="PS50156">
    <property type="entry name" value="SSD"/>
    <property type="match status" value="1"/>
</dbReference>
<keyword evidence="7 9" id="KW-0472">Membrane</keyword>
<evidence type="ECO:0000256" key="5">
    <source>
        <dbReference type="ARBA" id="ARBA00022824"/>
    </source>
</evidence>
<dbReference type="InterPro" id="IPR030225">
    <property type="entry name" value="SCAP"/>
</dbReference>
<dbReference type="InterPro" id="IPR057041">
    <property type="entry name" value="SCAP_N"/>
</dbReference>
<reference evidence="11 12" key="2">
    <citation type="submission" date="2018-11" db="EMBL/GenBank/DDBJ databases">
        <authorList>
            <consortium name="Pathogen Informatics"/>
        </authorList>
    </citation>
    <scope>NUCLEOTIDE SEQUENCE [LARGE SCALE GENOMIC DNA]</scope>
</reference>
<dbReference type="SUPFAM" id="SSF56808">
    <property type="entry name" value="Ribosomal protein L1"/>
    <property type="match status" value="1"/>
</dbReference>
<dbReference type="Pfam" id="PF12349">
    <property type="entry name" value="Sterol-sensing"/>
    <property type="match status" value="1"/>
</dbReference>
<feature type="region of interest" description="Disordered" evidence="8">
    <location>
        <begin position="999"/>
        <end position="1028"/>
    </location>
</feature>
<gene>
    <name evidence="11" type="ORF">HNAJ_LOCUS10033</name>
</gene>
<feature type="compositionally biased region" description="Polar residues" evidence="8">
    <location>
        <begin position="897"/>
        <end position="907"/>
    </location>
</feature>
<feature type="domain" description="SSD" evidence="10">
    <location>
        <begin position="632"/>
        <end position="737"/>
    </location>
</feature>
<dbReference type="GO" id="GO:0032933">
    <property type="term" value="P:SREBP signaling pathway"/>
    <property type="evidence" value="ECO:0007669"/>
    <property type="project" value="InterPro"/>
</dbReference>
<comment type="subcellular location">
    <subcellularLocation>
        <location evidence="1">Endoplasmic reticulum</location>
    </subcellularLocation>
    <subcellularLocation>
        <location evidence="2">Golgi apparatus membrane</location>
    </subcellularLocation>
</comment>
<keyword evidence="9" id="KW-0812">Transmembrane</keyword>
<keyword evidence="3" id="KW-0853">WD repeat</keyword>
<evidence type="ECO:0000313" key="13">
    <source>
        <dbReference type="WBParaSite" id="HNAJ_0001003801-mRNA-1"/>
    </source>
</evidence>
<dbReference type="InterPro" id="IPR016095">
    <property type="entry name" value="Ribosomal_uL1_3-a/b-sand"/>
</dbReference>
<evidence type="ECO:0000256" key="1">
    <source>
        <dbReference type="ARBA" id="ARBA00004240"/>
    </source>
</evidence>
<feature type="transmembrane region" description="Helical" evidence="9">
    <location>
        <begin position="1074"/>
        <end position="1096"/>
    </location>
</feature>
<name>A0A0R3TR44_RODNA</name>
<keyword evidence="6" id="KW-0333">Golgi apparatus</keyword>
<feature type="compositionally biased region" description="Polar residues" evidence="8">
    <location>
        <begin position="1008"/>
        <end position="1026"/>
    </location>
</feature>
<dbReference type="GO" id="GO:0032934">
    <property type="term" value="F:sterol binding"/>
    <property type="evidence" value="ECO:0007669"/>
    <property type="project" value="InterPro"/>
</dbReference>
<keyword evidence="12" id="KW-1185">Reference proteome</keyword>
<accession>A0A0R3TR44</accession>
<dbReference type="STRING" id="102285.A0A0R3TR44"/>
<proteinExistence type="predicted"/>
<dbReference type="OrthoDB" id="361494at2759"/>
<dbReference type="GO" id="GO:0045540">
    <property type="term" value="P:regulation of cholesterol biosynthetic process"/>
    <property type="evidence" value="ECO:0007669"/>
    <property type="project" value="TreeGrafter"/>
</dbReference>
<feature type="compositionally biased region" description="Low complexity" evidence="8">
    <location>
        <begin position="873"/>
        <end position="883"/>
    </location>
</feature>
<feature type="region of interest" description="Disordered" evidence="8">
    <location>
        <begin position="873"/>
        <end position="910"/>
    </location>
</feature>
<dbReference type="Proteomes" id="UP000278807">
    <property type="component" value="Unassembled WGS sequence"/>
</dbReference>
<dbReference type="Pfam" id="PF24006">
    <property type="entry name" value="SCAP_N"/>
    <property type="match status" value="1"/>
</dbReference>
<feature type="transmembrane region" description="Helical" evidence="9">
    <location>
        <begin position="691"/>
        <end position="709"/>
    </location>
</feature>
<evidence type="ECO:0000256" key="8">
    <source>
        <dbReference type="SAM" id="MobiDB-lite"/>
    </source>
</evidence>
<organism evidence="13">
    <name type="scientific">Rodentolepis nana</name>
    <name type="common">Dwarf tapeworm</name>
    <name type="synonym">Hymenolepis nana</name>
    <dbReference type="NCBI Taxonomy" id="102285"/>
    <lineage>
        <taxon>Eukaryota</taxon>
        <taxon>Metazoa</taxon>
        <taxon>Spiralia</taxon>
        <taxon>Lophotrochozoa</taxon>
        <taxon>Platyhelminthes</taxon>
        <taxon>Cestoda</taxon>
        <taxon>Eucestoda</taxon>
        <taxon>Cyclophyllidea</taxon>
        <taxon>Hymenolepididae</taxon>
        <taxon>Rodentolepis</taxon>
    </lineage>
</organism>
<dbReference type="PANTHER" id="PTHR46378:SF1">
    <property type="entry name" value="STEROL REGULATORY ELEMENT-BINDING PROTEIN CLEAVAGE-ACTIVATING PROTEIN"/>
    <property type="match status" value="1"/>
</dbReference>
<feature type="transmembrane region" description="Helical" evidence="9">
    <location>
        <begin position="600"/>
        <end position="619"/>
    </location>
</feature>
<evidence type="ECO:0000256" key="4">
    <source>
        <dbReference type="ARBA" id="ARBA00022737"/>
    </source>
</evidence>
<dbReference type="GO" id="GO:0000139">
    <property type="term" value="C:Golgi membrane"/>
    <property type="evidence" value="ECO:0007669"/>
    <property type="project" value="UniProtKB-SubCell"/>
</dbReference>
<sequence length="1443" mass="160931">MDLVAKNLSDETLDLVVGDCRAPKVKKLLFHPNVVLSFVGKLALPKCTIHANLPHRPSGVDVCLLVKDLKKADYDASNDLWKRKWRADSVNTPTSLTVTFLPISELKLCYQSFESKRKLASTFDIFLADRRIVHHLPTNLGKAFYGKSRDKIPIPVTIDGNNLVKAVEDALHSCLVTISGKGTTESVVIGNTSLSIEDIKENTLSVLPGGMKTIRSIYLRGNGPSVPIYYDNTNASAEESKTNLKVIKSQGSATSSLQIPLTETILEAAKFLPISDSELKSILKKTGRRKVKRIMKTSTKKSQKKKGSRLNFPLQKITITRDVPFEAVPIPESKFRSVISTPSFQHISNDDYNFIFVAQIIFRSAISREHLGINSFDGLRSNLNASFRVREIIKSTTFSTDGKTEQTFDSICMRMKELLSASNSQTTPPSNAQSPTSRILSLPTPKLPVEDCAIISPSIIWSNEHSLFLQDDIDLSERLNYNDVQELIDVLFGLPRRHIGTSQVKFRNLPVVNAFATTIVLRNFYPEYIHNLRERLVEAFPESRFVEQSSNQGYFSFSPSFSSLPSVEPEEGGGSDSPEQLKDNTGPNVFVVHYRGHNLYMQYAPLVALYTCLVLYICFSVSKWSYACVTCGLMSPALRGREFFPYLVVLIGFEKLLSVTKAVVNTPIDIPVKYRIAQGLAKEGWPMTKNLMLAFVGTAFGFLTFNSGIQEFCLIAIVSYTTDFFLQMFFFVPVLAIDIRRMELADLQNFAILSAMPMVATDFDRLQPSGFVANSNTSGGIAPHRSREILVSQPSECLRRSMSPTLQNASISLGHRRVRSDATSAPFIIYDKRSRNTVPQRRFRCSRRFLQCVGITMIILAFLVFETINNQQQPADPTTTTSDSQDDSSKPPPDSPYNQNGTKSSTSSHEKNDDFVLHRQIFGLRVINRHGFELRWDTDSLWRHMAFSAWPSIADRYNFSLSGWRLVVFEPIHVVQLFSPESAVQAGPLVVDEEERLTAGGEGGCQTDGASTTTDEFSGTTQSVNSEDGEFDGDRTWWSHVLTFGHKEALAALGLPWGDLLVSWTARLWDTAKMAGVSFLGGGFFLAITLICMILVHQHFSNSNPGACREPMARVRQHSIPLINRRHNIQEWVIAYSDRELYYNTTPNLSIGLNTRQTPRGNLRGPGDIQTLIAVTVSGYFGGSHLMRGIRIWTADGASPVGAIDRFYPGCFKVRAAASTHRNLERRFSPIWSMKIHPPTGCLLAGCANGTIEASPHHSSIQLCAFSLLTLFRVEILHDRQLSASLVEKVSALYDRQIIHLGPTVWDLNTLELRQLIDLTLPNAFYDAEGAPIDNGNESIRVGGVTVIEPSLENHYVFYFGTNNGFVGCVKWDLPIRSCRPSRCNYRPDTVAGSPDPSPPLQPRPQWDVHAKWAAHPSNHAVSLISLQRVFPGYVVMRMHIAV</sequence>
<dbReference type="EMBL" id="UZAE01012855">
    <property type="protein sequence ID" value="VDO07025.1"/>
    <property type="molecule type" value="Genomic_DNA"/>
</dbReference>
<evidence type="ECO:0000313" key="11">
    <source>
        <dbReference type="EMBL" id="VDO07025.1"/>
    </source>
</evidence>
<evidence type="ECO:0000256" key="7">
    <source>
        <dbReference type="ARBA" id="ARBA00023136"/>
    </source>
</evidence>
<dbReference type="InterPro" id="IPR023674">
    <property type="entry name" value="Ribosomal_uL1-like"/>
</dbReference>
<evidence type="ECO:0000256" key="2">
    <source>
        <dbReference type="ARBA" id="ARBA00004394"/>
    </source>
</evidence>
<keyword evidence="9" id="KW-1133">Transmembrane helix</keyword>
<dbReference type="Pfam" id="PF00687">
    <property type="entry name" value="Ribosomal_L1"/>
    <property type="match status" value="1"/>
</dbReference>
<dbReference type="InterPro" id="IPR000731">
    <property type="entry name" value="SSD"/>
</dbReference>
<dbReference type="Gene3D" id="3.40.50.790">
    <property type="match status" value="1"/>
</dbReference>
<evidence type="ECO:0000256" key="6">
    <source>
        <dbReference type="ARBA" id="ARBA00023034"/>
    </source>
</evidence>
<dbReference type="GO" id="GO:0005789">
    <property type="term" value="C:endoplasmic reticulum membrane"/>
    <property type="evidence" value="ECO:0007669"/>
    <property type="project" value="InterPro"/>
</dbReference>
<evidence type="ECO:0000256" key="3">
    <source>
        <dbReference type="ARBA" id="ARBA00022574"/>
    </source>
</evidence>
<dbReference type="CDD" id="cd00403">
    <property type="entry name" value="Ribosomal_L1"/>
    <property type="match status" value="1"/>
</dbReference>
<evidence type="ECO:0000259" key="10">
    <source>
        <dbReference type="PROSITE" id="PS50156"/>
    </source>
</evidence>
<reference evidence="13" key="1">
    <citation type="submission" date="2017-02" db="UniProtKB">
        <authorList>
            <consortium name="WormBaseParasite"/>
        </authorList>
    </citation>
    <scope>IDENTIFICATION</scope>
</reference>
<dbReference type="InterPro" id="IPR053958">
    <property type="entry name" value="HMGCR/SNAP/NPC1-like_SSD"/>
</dbReference>
<feature type="transmembrane region" description="Helical" evidence="9">
    <location>
        <begin position="715"/>
        <end position="737"/>
    </location>
</feature>
<dbReference type="GO" id="GO:0032936">
    <property type="term" value="C:SREBP-SCAP complex"/>
    <property type="evidence" value="ECO:0007669"/>
    <property type="project" value="TreeGrafter"/>
</dbReference>
<evidence type="ECO:0000256" key="9">
    <source>
        <dbReference type="SAM" id="Phobius"/>
    </source>
</evidence>
<evidence type="ECO:0000313" key="12">
    <source>
        <dbReference type="Proteomes" id="UP000278807"/>
    </source>
</evidence>
<protein>
    <submittedName>
        <fullName evidence="13">SSD domain-containing protein</fullName>
    </submittedName>
</protein>